<proteinExistence type="inferred from homology"/>
<sequence length="226" mass="25211">MPKHSKRFKKILASVDTKKNYTVTEALELLKQNANVKFVPSVDIAVKLNLNTTKPEQQLRGTFTLPHTVAKEVRVLVIDDAFTKEDAEKCGADHYGSVEKIDEIKQGWMEFDLIITTAKMMPQLAKIGKILGPKGLMPNPKLGTVTNDVVKTVIEFKKGKSEYRTDSFGNIHMQIGKADFTVEQLSENFDAVMQLLIARKPSVVKGTYIQNISLSTTMGPGLKIQF</sequence>
<evidence type="ECO:0000256" key="8">
    <source>
        <dbReference type="ARBA" id="ARBA00035241"/>
    </source>
</evidence>
<accession>A0ABU0LZH1</accession>
<comment type="caution">
    <text evidence="11">The sequence shown here is derived from an EMBL/GenBank/DDBJ whole genome shotgun (WGS) entry which is preliminary data.</text>
</comment>
<evidence type="ECO:0000313" key="11">
    <source>
        <dbReference type="EMBL" id="MDQ0514082.1"/>
    </source>
</evidence>
<comment type="subunit">
    <text evidence="9">Part of the 50S ribosomal subunit.</text>
</comment>
<gene>
    <name evidence="9" type="primary">rplA</name>
    <name evidence="11" type="ORF">J2Z62_000520</name>
</gene>
<dbReference type="EMBL" id="JAUSWO010000001">
    <property type="protein sequence ID" value="MDQ0514082.1"/>
    <property type="molecule type" value="Genomic_DNA"/>
</dbReference>
<keyword evidence="7 9" id="KW-0687">Ribonucleoprotein</keyword>
<dbReference type="PANTHER" id="PTHR36427:SF3">
    <property type="entry name" value="LARGE RIBOSOMAL SUBUNIT PROTEIN UL1M"/>
    <property type="match status" value="1"/>
</dbReference>
<dbReference type="InterPro" id="IPR023674">
    <property type="entry name" value="Ribosomal_uL1-like"/>
</dbReference>
<dbReference type="InterPro" id="IPR016095">
    <property type="entry name" value="Ribosomal_uL1_3-a/b-sand"/>
</dbReference>
<comment type="function">
    <text evidence="9">Binds directly to 23S rRNA. The L1 stalk is quite mobile in the ribosome, and is involved in E site tRNA release.</text>
</comment>
<evidence type="ECO:0000313" key="12">
    <source>
        <dbReference type="Proteomes" id="UP001240643"/>
    </source>
</evidence>
<keyword evidence="9" id="KW-0820">tRNA-binding</keyword>
<dbReference type="Pfam" id="PF00687">
    <property type="entry name" value="Ribosomal_L1"/>
    <property type="match status" value="1"/>
</dbReference>
<organism evidence="11 12">
    <name type="scientific">Mycoplasmoides fastidiosum</name>
    <dbReference type="NCBI Taxonomy" id="92758"/>
    <lineage>
        <taxon>Bacteria</taxon>
        <taxon>Bacillati</taxon>
        <taxon>Mycoplasmatota</taxon>
        <taxon>Mycoplasmoidales</taxon>
        <taxon>Mycoplasmoidaceae</taxon>
        <taxon>Mycoplasmoides</taxon>
    </lineage>
</organism>
<evidence type="ECO:0000256" key="1">
    <source>
        <dbReference type="ARBA" id="ARBA00010531"/>
    </source>
</evidence>
<dbReference type="CDD" id="cd00403">
    <property type="entry name" value="Ribosomal_L1"/>
    <property type="match status" value="1"/>
</dbReference>
<dbReference type="PROSITE" id="PS01199">
    <property type="entry name" value="RIBOSOMAL_L1"/>
    <property type="match status" value="1"/>
</dbReference>
<dbReference type="SUPFAM" id="SSF56808">
    <property type="entry name" value="Ribosomal protein L1"/>
    <property type="match status" value="1"/>
</dbReference>
<dbReference type="PANTHER" id="PTHR36427">
    <property type="entry name" value="54S RIBOSOMAL PROTEIN L1, MITOCHONDRIAL"/>
    <property type="match status" value="1"/>
</dbReference>
<dbReference type="HAMAP" id="MF_01318_B">
    <property type="entry name" value="Ribosomal_uL1_B"/>
    <property type="match status" value="1"/>
</dbReference>
<evidence type="ECO:0000256" key="9">
    <source>
        <dbReference type="HAMAP-Rule" id="MF_01318"/>
    </source>
</evidence>
<keyword evidence="2 9" id="KW-0678">Repressor</keyword>
<dbReference type="InterPro" id="IPR002143">
    <property type="entry name" value="Ribosomal_uL1"/>
</dbReference>
<evidence type="ECO:0000256" key="3">
    <source>
        <dbReference type="ARBA" id="ARBA00022730"/>
    </source>
</evidence>
<name>A0ABU0LZH1_9BACT</name>
<evidence type="ECO:0000256" key="6">
    <source>
        <dbReference type="ARBA" id="ARBA00022980"/>
    </source>
</evidence>
<evidence type="ECO:0000256" key="10">
    <source>
        <dbReference type="RuleBase" id="RU000659"/>
    </source>
</evidence>
<dbReference type="NCBIfam" id="TIGR01169">
    <property type="entry name" value="rplA_bact"/>
    <property type="match status" value="1"/>
</dbReference>
<dbReference type="InterPro" id="IPR005878">
    <property type="entry name" value="Ribosom_uL1_bac-type"/>
</dbReference>
<dbReference type="InterPro" id="IPR028364">
    <property type="entry name" value="Ribosomal_uL1/biogenesis"/>
</dbReference>
<comment type="function">
    <text evidence="9">Protein L1 is also a translational repressor protein, it controls the translation of the L11 operon by binding to its mRNA.</text>
</comment>
<dbReference type="Proteomes" id="UP001240643">
    <property type="component" value="Unassembled WGS sequence"/>
</dbReference>
<dbReference type="Gene3D" id="3.40.50.790">
    <property type="match status" value="1"/>
</dbReference>
<evidence type="ECO:0000256" key="2">
    <source>
        <dbReference type="ARBA" id="ARBA00022491"/>
    </source>
</evidence>
<comment type="similarity">
    <text evidence="1 9 10">Belongs to the universal ribosomal protein uL1 family.</text>
</comment>
<reference evidence="11" key="1">
    <citation type="submission" date="2023-07" db="EMBL/GenBank/DDBJ databases">
        <title>Genomic Encyclopedia of Type Strains, Phase IV (KMG-IV): sequencing the most valuable type-strain genomes for metagenomic binning, comparative biology and taxonomic classification.</title>
        <authorList>
            <person name="Goeker M."/>
        </authorList>
    </citation>
    <scope>NUCLEOTIDE SEQUENCE [LARGE SCALE GENOMIC DNA]</scope>
    <source>
        <strain evidence="11">DSM 21204</strain>
    </source>
</reference>
<keyword evidence="12" id="KW-1185">Reference proteome</keyword>
<evidence type="ECO:0000256" key="4">
    <source>
        <dbReference type="ARBA" id="ARBA00022845"/>
    </source>
</evidence>
<keyword evidence="6 9" id="KW-0689">Ribosomal protein</keyword>
<evidence type="ECO:0000256" key="7">
    <source>
        <dbReference type="ARBA" id="ARBA00023274"/>
    </source>
</evidence>
<keyword evidence="4 9" id="KW-0810">Translation regulation</keyword>
<evidence type="ECO:0000256" key="5">
    <source>
        <dbReference type="ARBA" id="ARBA00022884"/>
    </source>
</evidence>
<dbReference type="PIRSF" id="PIRSF002155">
    <property type="entry name" value="Ribosomal_L1"/>
    <property type="match status" value="1"/>
</dbReference>
<dbReference type="Gene3D" id="3.30.190.20">
    <property type="match status" value="1"/>
</dbReference>
<dbReference type="InterPro" id="IPR023673">
    <property type="entry name" value="Ribosomal_uL1_CS"/>
</dbReference>
<keyword evidence="5 9" id="KW-0694">RNA-binding</keyword>
<dbReference type="GO" id="GO:0005840">
    <property type="term" value="C:ribosome"/>
    <property type="evidence" value="ECO:0007669"/>
    <property type="project" value="UniProtKB-KW"/>
</dbReference>
<keyword evidence="3 9" id="KW-0699">rRNA-binding</keyword>
<protein>
    <recommendedName>
        <fullName evidence="8 9">Large ribosomal subunit protein uL1</fullName>
    </recommendedName>
</protein>
<dbReference type="RefSeq" id="WP_256547227.1">
    <property type="nucleotide sequence ID" value="NZ_CP101809.1"/>
</dbReference>